<protein>
    <submittedName>
        <fullName evidence="1">Uncharacterized protein</fullName>
    </submittedName>
</protein>
<feature type="non-terminal residue" evidence="1">
    <location>
        <position position="1"/>
    </location>
</feature>
<keyword evidence="2" id="KW-1185">Reference proteome</keyword>
<proteinExistence type="predicted"/>
<dbReference type="Proteomes" id="UP000271974">
    <property type="component" value="Unassembled WGS sequence"/>
</dbReference>
<comment type="caution">
    <text evidence="1">The sequence shown here is derived from an EMBL/GenBank/DDBJ whole genome shotgun (WGS) entry which is preliminary data.</text>
</comment>
<dbReference type="AlphaFoldDB" id="A0A433TBK6"/>
<name>A0A433TBK6_ELYCH</name>
<dbReference type="EMBL" id="RQTK01000480">
    <property type="protein sequence ID" value="RUS78948.1"/>
    <property type="molecule type" value="Genomic_DNA"/>
</dbReference>
<organism evidence="1 2">
    <name type="scientific">Elysia chlorotica</name>
    <name type="common">Eastern emerald elysia</name>
    <name type="synonym">Sea slug</name>
    <dbReference type="NCBI Taxonomy" id="188477"/>
    <lineage>
        <taxon>Eukaryota</taxon>
        <taxon>Metazoa</taxon>
        <taxon>Spiralia</taxon>
        <taxon>Lophotrochozoa</taxon>
        <taxon>Mollusca</taxon>
        <taxon>Gastropoda</taxon>
        <taxon>Heterobranchia</taxon>
        <taxon>Euthyneura</taxon>
        <taxon>Panpulmonata</taxon>
        <taxon>Sacoglossa</taxon>
        <taxon>Placobranchoidea</taxon>
        <taxon>Plakobranchidae</taxon>
        <taxon>Elysia</taxon>
    </lineage>
</organism>
<evidence type="ECO:0000313" key="1">
    <source>
        <dbReference type="EMBL" id="RUS78948.1"/>
    </source>
</evidence>
<reference evidence="1 2" key="1">
    <citation type="submission" date="2019-01" db="EMBL/GenBank/DDBJ databases">
        <title>A draft genome assembly of the solar-powered sea slug Elysia chlorotica.</title>
        <authorList>
            <person name="Cai H."/>
            <person name="Li Q."/>
            <person name="Fang X."/>
            <person name="Li J."/>
            <person name="Curtis N.E."/>
            <person name="Altenburger A."/>
            <person name="Shibata T."/>
            <person name="Feng M."/>
            <person name="Maeda T."/>
            <person name="Schwartz J.A."/>
            <person name="Shigenobu S."/>
            <person name="Lundholm N."/>
            <person name="Nishiyama T."/>
            <person name="Yang H."/>
            <person name="Hasebe M."/>
            <person name="Li S."/>
            <person name="Pierce S.K."/>
            <person name="Wang J."/>
        </authorList>
    </citation>
    <scope>NUCLEOTIDE SEQUENCE [LARGE SCALE GENOMIC DNA]</scope>
    <source>
        <strain evidence="1">EC2010</strain>
        <tissue evidence="1">Whole organism of an adult</tissue>
    </source>
</reference>
<gene>
    <name evidence="1" type="ORF">EGW08_013289</name>
</gene>
<accession>A0A433TBK6</accession>
<sequence length="141" mass="15732">QPQPQPITSQVQGGRSDIPEGFSSYGEYIANMFANSASGALRYTNKIRGPSSVTAVRRQTDQATAEFEQRFLQEVVGYPSYYARQQQLSTGYSGIPNGIPTWLQQPRRISLDQDALDRLCAACYSSCRFSQCVWSCPQLMC</sequence>
<evidence type="ECO:0000313" key="2">
    <source>
        <dbReference type="Proteomes" id="UP000271974"/>
    </source>
</evidence>